<gene>
    <name evidence="2" type="ORF">NP064_09680</name>
</gene>
<sequence>MSVDGTPRPTGDDDLPDGFSVPDDLSSLEGLGEAAQPDAAPQEERPQVALVVTQVAGAEALAAACALSKVDADAIFTPVGAVAVLRDPAAGPAGAGALSTMLKGAPVVLLVRRAGRISATHWTHGVQGDELPPGLVLSDAPAVLEQLLLGTLTIDDAENPVTSVGMSRWKAMRLLAAAAKDIRRG</sequence>
<proteinExistence type="predicted"/>
<reference evidence="2 3" key="1">
    <citation type="submission" date="2022-07" db="EMBL/GenBank/DDBJ databases">
        <title>Novel species in genus cellulomonas.</title>
        <authorList>
            <person name="Ye L."/>
        </authorList>
    </citation>
    <scope>NUCLEOTIDE SEQUENCE [LARGE SCALE GENOMIC DNA]</scope>
    <source>
        <strain evidence="3">zg-Y338</strain>
    </source>
</reference>
<evidence type="ECO:0000256" key="1">
    <source>
        <dbReference type="SAM" id="MobiDB-lite"/>
    </source>
</evidence>
<keyword evidence="3" id="KW-1185">Reference proteome</keyword>
<dbReference type="EMBL" id="CP101988">
    <property type="protein sequence ID" value="UUI74100.1"/>
    <property type="molecule type" value="Genomic_DNA"/>
</dbReference>
<organism evidence="2 3">
    <name type="scientific">Cellulomonas chengniuliangii</name>
    <dbReference type="NCBI Taxonomy" id="2968084"/>
    <lineage>
        <taxon>Bacteria</taxon>
        <taxon>Bacillati</taxon>
        <taxon>Actinomycetota</taxon>
        <taxon>Actinomycetes</taxon>
        <taxon>Micrococcales</taxon>
        <taxon>Cellulomonadaceae</taxon>
        <taxon>Cellulomonas</taxon>
    </lineage>
</organism>
<dbReference type="RefSeq" id="WP_227570895.1">
    <property type="nucleotide sequence ID" value="NZ_CP101988.1"/>
</dbReference>
<evidence type="ECO:0000313" key="3">
    <source>
        <dbReference type="Proteomes" id="UP001316189"/>
    </source>
</evidence>
<feature type="region of interest" description="Disordered" evidence="1">
    <location>
        <begin position="1"/>
        <end position="45"/>
    </location>
</feature>
<accession>A0ABY5KWI7</accession>
<dbReference type="Proteomes" id="UP001316189">
    <property type="component" value="Chromosome"/>
</dbReference>
<protein>
    <submittedName>
        <fullName evidence="2">Uncharacterized protein</fullName>
    </submittedName>
</protein>
<name>A0ABY5KWI7_9CELL</name>
<evidence type="ECO:0000313" key="2">
    <source>
        <dbReference type="EMBL" id="UUI74100.1"/>
    </source>
</evidence>